<gene>
    <name evidence="4" type="ORF">A2557_10845</name>
</gene>
<evidence type="ECO:0000256" key="2">
    <source>
        <dbReference type="SAM" id="SignalP"/>
    </source>
</evidence>
<feature type="compositionally biased region" description="Basic and acidic residues" evidence="1">
    <location>
        <begin position="233"/>
        <end position="245"/>
    </location>
</feature>
<evidence type="ECO:0000313" key="4">
    <source>
        <dbReference type="EMBL" id="OGH04287.1"/>
    </source>
</evidence>
<protein>
    <recommendedName>
        <fullName evidence="3">FecR protein domain-containing protein</fullName>
    </recommendedName>
</protein>
<dbReference type="Proteomes" id="UP000177583">
    <property type="component" value="Unassembled WGS sequence"/>
</dbReference>
<name>A0A1F6H1M3_9PROT</name>
<sequence>MGKKSLLLPLLLVLSLALCWGQSALAQEVGQLLLLQGKVKIQGPQGERMLSEVNQTLPVFAQDSLHTGTGTRAKLTLRSGAEQVDLFSETYLSLSTYEPGQSLLSLPVGKAKFLVNYLGLATRPKFGVRTVNAVVGIKGTEFVLQSLGNTTNLLTLEGTVGFAAQSAPEITILVEKNQASQTLAATPPSPPVTVPQAVQENIAGSDSADLAGWDAAGVKIEPVSTDPTPEAKPTPKESSDPKGETQDPGPGPALETVEGQVEQAKQQVDQAQETVNQERVIQTLKDKPITLKVTD</sequence>
<dbReference type="Pfam" id="PF04773">
    <property type="entry name" value="FecR"/>
    <property type="match status" value="1"/>
</dbReference>
<dbReference type="Gene3D" id="2.60.120.1440">
    <property type="match status" value="1"/>
</dbReference>
<feature type="domain" description="FecR protein" evidence="3">
    <location>
        <begin position="64"/>
        <end position="160"/>
    </location>
</feature>
<feature type="compositionally biased region" description="Polar residues" evidence="1">
    <location>
        <begin position="263"/>
        <end position="275"/>
    </location>
</feature>
<reference evidence="4 5" key="1">
    <citation type="journal article" date="2016" name="Nat. Commun.">
        <title>Thousands of microbial genomes shed light on interconnected biogeochemical processes in an aquifer system.</title>
        <authorList>
            <person name="Anantharaman K."/>
            <person name="Brown C.T."/>
            <person name="Hug L.A."/>
            <person name="Sharon I."/>
            <person name="Castelle C.J."/>
            <person name="Probst A.J."/>
            <person name="Thomas B.C."/>
            <person name="Singh A."/>
            <person name="Wilkins M.J."/>
            <person name="Karaoz U."/>
            <person name="Brodie E.L."/>
            <person name="Williams K.H."/>
            <person name="Hubbard S.S."/>
            <person name="Banfield J.F."/>
        </authorList>
    </citation>
    <scope>NUCLEOTIDE SEQUENCE [LARGE SCALE GENOMIC DNA]</scope>
</reference>
<comment type="caution">
    <text evidence="4">The sequence shown here is derived from an EMBL/GenBank/DDBJ whole genome shotgun (WGS) entry which is preliminary data.</text>
</comment>
<dbReference type="PANTHER" id="PTHR38731">
    <property type="entry name" value="LIPL45-RELATED LIPOPROTEIN-RELATED"/>
    <property type="match status" value="1"/>
</dbReference>
<evidence type="ECO:0000313" key="5">
    <source>
        <dbReference type="Proteomes" id="UP000177583"/>
    </source>
</evidence>
<organism evidence="4 5">
    <name type="scientific">Candidatus Lambdaproteobacteria bacterium RIFOXYD2_FULL_56_26</name>
    <dbReference type="NCBI Taxonomy" id="1817773"/>
    <lineage>
        <taxon>Bacteria</taxon>
        <taxon>Pseudomonadati</taxon>
        <taxon>Pseudomonadota</taxon>
        <taxon>Candidatus Lambdaproteobacteria</taxon>
    </lineage>
</organism>
<dbReference type="AlphaFoldDB" id="A0A1F6H1M3"/>
<proteinExistence type="predicted"/>
<feature type="signal peptide" evidence="2">
    <location>
        <begin position="1"/>
        <end position="26"/>
    </location>
</feature>
<accession>A0A1F6H1M3</accession>
<dbReference type="EMBL" id="MFNF01000005">
    <property type="protein sequence ID" value="OGH04287.1"/>
    <property type="molecule type" value="Genomic_DNA"/>
</dbReference>
<keyword evidence="2" id="KW-0732">Signal</keyword>
<evidence type="ECO:0000259" key="3">
    <source>
        <dbReference type="Pfam" id="PF04773"/>
    </source>
</evidence>
<dbReference type="PANTHER" id="PTHR38731:SF1">
    <property type="entry name" value="FECR PROTEIN DOMAIN-CONTAINING PROTEIN"/>
    <property type="match status" value="1"/>
</dbReference>
<dbReference type="InterPro" id="IPR006860">
    <property type="entry name" value="FecR"/>
</dbReference>
<evidence type="ECO:0000256" key="1">
    <source>
        <dbReference type="SAM" id="MobiDB-lite"/>
    </source>
</evidence>
<feature type="region of interest" description="Disordered" evidence="1">
    <location>
        <begin position="220"/>
        <end position="275"/>
    </location>
</feature>
<feature type="chain" id="PRO_5009524918" description="FecR protein domain-containing protein" evidence="2">
    <location>
        <begin position="27"/>
        <end position="295"/>
    </location>
</feature>